<keyword evidence="3" id="KW-1185">Reference proteome</keyword>
<sequence>MWRLASSRGVVRGCAAYYDSAHIISVATAEPSKFAKTKAIAVKSRIMCRAFSSPGTIANYQCVHVFVTVKPGSEGEFLSASLANARASSREPGIARFDVIQQVDDPTKFVLVEVYKNDVAPAAHKETDHYLAWRAAVEEMMAEPRKAIKYKNLFPATVGGWEYADGVSLD</sequence>
<dbReference type="EMBL" id="JALLAZ020001798">
    <property type="protein sequence ID" value="KAL3763589.1"/>
    <property type="molecule type" value="Genomic_DNA"/>
</dbReference>
<reference evidence="2 3" key="1">
    <citation type="submission" date="2024-10" db="EMBL/GenBank/DDBJ databases">
        <title>Updated reference genomes for cyclostephanoid diatoms.</title>
        <authorList>
            <person name="Roberts W.R."/>
            <person name="Alverson A.J."/>
        </authorList>
    </citation>
    <scope>NUCLEOTIDE SEQUENCE [LARGE SCALE GENOMIC DNA]</scope>
    <source>
        <strain evidence="2 3">AJA276-08</strain>
    </source>
</reference>
<protein>
    <recommendedName>
        <fullName evidence="1">ABM domain-containing protein</fullName>
    </recommendedName>
</protein>
<organism evidence="2 3">
    <name type="scientific">Stephanodiscus triporus</name>
    <dbReference type="NCBI Taxonomy" id="2934178"/>
    <lineage>
        <taxon>Eukaryota</taxon>
        <taxon>Sar</taxon>
        <taxon>Stramenopiles</taxon>
        <taxon>Ochrophyta</taxon>
        <taxon>Bacillariophyta</taxon>
        <taxon>Coscinodiscophyceae</taxon>
        <taxon>Thalassiosirophycidae</taxon>
        <taxon>Stephanodiscales</taxon>
        <taxon>Stephanodiscaceae</taxon>
        <taxon>Stephanodiscus</taxon>
    </lineage>
</organism>
<comment type="caution">
    <text evidence="2">The sequence shown here is derived from an EMBL/GenBank/DDBJ whole genome shotgun (WGS) entry which is preliminary data.</text>
</comment>
<dbReference type="InterPro" id="IPR011008">
    <property type="entry name" value="Dimeric_a/b-barrel"/>
</dbReference>
<dbReference type="InterPro" id="IPR007138">
    <property type="entry name" value="ABM_dom"/>
</dbReference>
<evidence type="ECO:0000259" key="1">
    <source>
        <dbReference type="PROSITE" id="PS51725"/>
    </source>
</evidence>
<dbReference type="PROSITE" id="PS51725">
    <property type="entry name" value="ABM"/>
    <property type="match status" value="1"/>
</dbReference>
<dbReference type="PANTHER" id="PTHR33336:SF1">
    <property type="entry name" value="(4S)-4-HYDROXY-5-PHOSPHONOOXYPENTANE-2,3-DIONE ISOMERASE"/>
    <property type="match status" value="1"/>
</dbReference>
<name>A0ABD3ML65_9STRA</name>
<evidence type="ECO:0000313" key="3">
    <source>
        <dbReference type="Proteomes" id="UP001530315"/>
    </source>
</evidence>
<dbReference type="SUPFAM" id="SSF54909">
    <property type="entry name" value="Dimeric alpha+beta barrel"/>
    <property type="match status" value="1"/>
</dbReference>
<dbReference type="InterPro" id="IPR050744">
    <property type="entry name" value="AI-2_Isomerase_LsrG"/>
</dbReference>
<dbReference type="Gene3D" id="3.30.70.100">
    <property type="match status" value="1"/>
</dbReference>
<accession>A0ABD3ML65</accession>
<feature type="domain" description="ABM" evidence="1">
    <location>
        <begin position="61"/>
        <end position="149"/>
    </location>
</feature>
<dbReference type="Pfam" id="PF03992">
    <property type="entry name" value="ABM"/>
    <property type="match status" value="1"/>
</dbReference>
<evidence type="ECO:0000313" key="2">
    <source>
        <dbReference type="EMBL" id="KAL3763589.1"/>
    </source>
</evidence>
<proteinExistence type="predicted"/>
<dbReference type="Proteomes" id="UP001530315">
    <property type="component" value="Unassembled WGS sequence"/>
</dbReference>
<dbReference type="AlphaFoldDB" id="A0ABD3ML65"/>
<dbReference type="PANTHER" id="PTHR33336">
    <property type="entry name" value="QUINOL MONOOXYGENASE YGIN-RELATED"/>
    <property type="match status" value="1"/>
</dbReference>
<gene>
    <name evidence="2" type="ORF">ACHAW5_009590</name>
</gene>